<feature type="region of interest" description="Disordered" evidence="1">
    <location>
        <begin position="15"/>
        <end position="38"/>
    </location>
</feature>
<comment type="caution">
    <text evidence="2">The sequence shown here is derived from an EMBL/GenBank/DDBJ whole genome shotgun (WGS) entry which is preliminary data.</text>
</comment>
<sequence length="111" mass="12433">MFDQNWLKRYMLANQAKGGAKKPPDPFDESPALHARQGLGKAPGQVQAIQKCPRCGKVCQADAPMCWQCTQADPDTGQFLAGVWELMLLHFKKRLKATNVQNHRPSEVAWT</sequence>
<protein>
    <submittedName>
        <fullName evidence="2">Uncharacterized protein</fullName>
    </submittedName>
</protein>
<reference evidence="2" key="1">
    <citation type="submission" date="2023-08" db="EMBL/GenBank/DDBJ databases">
        <authorList>
            <person name="Chen Y."/>
            <person name="Shah S."/>
            <person name="Dougan E. K."/>
            <person name="Thang M."/>
            <person name="Chan C."/>
        </authorList>
    </citation>
    <scope>NUCLEOTIDE SEQUENCE</scope>
</reference>
<name>A0AA36NEQ5_9DINO</name>
<dbReference type="Proteomes" id="UP001178507">
    <property type="component" value="Unassembled WGS sequence"/>
</dbReference>
<accession>A0AA36NEQ5</accession>
<keyword evidence="3" id="KW-1185">Reference proteome</keyword>
<dbReference type="EMBL" id="CAUJNA010003791">
    <property type="protein sequence ID" value="CAJ1409865.1"/>
    <property type="molecule type" value="Genomic_DNA"/>
</dbReference>
<evidence type="ECO:0000313" key="2">
    <source>
        <dbReference type="EMBL" id="CAJ1409865.1"/>
    </source>
</evidence>
<evidence type="ECO:0000256" key="1">
    <source>
        <dbReference type="SAM" id="MobiDB-lite"/>
    </source>
</evidence>
<organism evidence="2 3">
    <name type="scientific">Effrenium voratum</name>
    <dbReference type="NCBI Taxonomy" id="2562239"/>
    <lineage>
        <taxon>Eukaryota</taxon>
        <taxon>Sar</taxon>
        <taxon>Alveolata</taxon>
        <taxon>Dinophyceae</taxon>
        <taxon>Suessiales</taxon>
        <taxon>Symbiodiniaceae</taxon>
        <taxon>Effrenium</taxon>
    </lineage>
</organism>
<dbReference type="AlphaFoldDB" id="A0AA36NEQ5"/>
<evidence type="ECO:0000313" key="3">
    <source>
        <dbReference type="Proteomes" id="UP001178507"/>
    </source>
</evidence>
<proteinExistence type="predicted"/>
<gene>
    <name evidence="2" type="ORF">EVOR1521_LOCUS30850</name>
</gene>